<dbReference type="PROSITE" id="PS01186">
    <property type="entry name" value="EGF_2"/>
    <property type="match status" value="9"/>
</dbReference>
<dbReference type="InterPro" id="IPR001881">
    <property type="entry name" value="EGF-like_Ca-bd_dom"/>
</dbReference>
<evidence type="ECO:0000256" key="14">
    <source>
        <dbReference type="ARBA" id="ARBA00023180"/>
    </source>
</evidence>
<dbReference type="GO" id="GO:0006897">
    <property type="term" value="P:endocytosis"/>
    <property type="evidence" value="ECO:0007669"/>
    <property type="project" value="UniProtKB-KW"/>
</dbReference>
<dbReference type="SMART" id="SM00179">
    <property type="entry name" value="EGF_CA"/>
    <property type="match status" value="9"/>
</dbReference>
<protein>
    <submittedName>
        <fullName evidence="24">Neurogenic locus notch homolog protein 1-like</fullName>
    </submittedName>
</protein>
<dbReference type="SUPFAM" id="SSF57184">
    <property type="entry name" value="Growth factor receptor domain"/>
    <property type="match status" value="3"/>
</dbReference>
<accession>A0A9J7N3D6</accession>
<dbReference type="Gene3D" id="3.10.100.10">
    <property type="entry name" value="Mannose-Binding Protein A, subunit A"/>
    <property type="match status" value="1"/>
</dbReference>
<evidence type="ECO:0000259" key="21">
    <source>
        <dbReference type="PROSITE" id="PS50923"/>
    </source>
</evidence>
<dbReference type="KEGG" id="bfo:118424195"/>
<keyword evidence="14" id="KW-0325">Glycoprotein</keyword>
<dbReference type="PROSITE" id="PS50923">
    <property type="entry name" value="SUSHI"/>
    <property type="match status" value="1"/>
</dbReference>
<dbReference type="InterPro" id="IPR009030">
    <property type="entry name" value="Growth_fac_rcpt_cys_sf"/>
</dbReference>
<evidence type="ECO:0000256" key="7">
    <source>
        <dbReference type="ARBA" id="ARBA00022737"/>
    </source>
</evidence>
<sequence>MSRSLQVEGRWRWLDGSSLSYQNWAPGQPSNYNGADCGILWGSYHYDKWDDSVCSYRFYSICQKEINECSSNNGGCEHSCENTVGSYRCTCRTGYQLYGSRYCRDVNECSSNNGGCDHNCENTDGSYDCTCRDGYQESGSRCYDINECSSNNGGCDHNCVNTGGSYDCTCRAGYQLSGSKDCINIDECVSSPCQNGGTCHDLINEYRCDCQPGWSGGNCQEDADECLTNGGRGPCDQICTNEYGSYRCSCQAGYQLYSDSVSCVDVNECDEAQHDCEQTCLNIVGSFTCGCEDGFLLSADGKTCSDIDECSSSPCQNGGTCHNLINEYRCDCQPGWSGGNCQEDVNECDINLHDCQQVCLNTFDGFSCGCDDGFSLNTDGKSCSKTDNCVPGACESGGTCIDGNSTFSCVCLPGFLGERCQTAPCSEDYPPPVNGGKACSVTDDTTVAMYYTVYCRDNKEFAIEPAQAYTCRADGSWFAGSNLVVGQSSPWPDCSGRYRPGRPHMAAEVHYFSGTDCSSSINEIISNFQQLFSQMDSSQPGGNMTIELQNVDVECGAASRQVTSTRGRNFISKSERSANEFTVKFMVVAISSLAPADVTETVQANLVYALDDIYFDIEDKVASQQFNLNINGQQATVDTFDIGFAEFDLNCTEGQLSFQDSFEAYCLDCPPGTFHDLTTDTCEYCPVGEYQNQPVQTACKPCPVNTWSVFPGAKEEAQCMSVCLGKDDLCSSCVHAKGQLTCKCEVGWAGSRDGLTCGLDGDQDGYPDVSLPCNGTRCKKDNCPGIPNSGQDDTDEDEMGDACDYDMDNDGLPNVLDNCPLTVNVDETDSDGDGVGDVCDNCPMNINTDQRDADRDGVGDVCDSDADEDGVIDNQDNCPFMANAQQKDSDGDGIGDACDNCPTVANVDQFDLDQNSIGDACVDNDDRDADGVPNSLDNCPDIPNSQQLDTDKDGAGDVCDDDDDDDAILDDVDNCRLVPNPDNADFDGDGVGDVCTDDYDMDGVLDADDVCPESEVIARTDFRNHQTVNLAGSTSNLPVWEIFNEGAEIVQTMNSDPGLVLGPNYFGNLDYSGTFFVNTQADDDFVGFVFSYQSNSRFYLVSWKQAGDSEGGQAGVQLKLVDSTTGPGHDMSLALWKGVEVPGQTKLLWEDPNKVGWSYNTAYRWELKHRADIGLSRFHLYEGSRLVVDSGDVQDASLRGGRLGVYCYSQENVIWSDLVTKCDGDTSSV</sequence>
<dbReference type="FunFam" id="2.10.25.10:FF:000009">
    <property type="entry name" value="Low-density lipoprotein receptor isoform 1"/>
    <property type="match status" value="1"/>
</dbReference>
<dbReference type="FunFam" id="2.60.120.200:FF:000002">
    <property type="entry name" value="Thrombospondin 3"/>
    <property type="match status" value="1"/>
</dbReference>
<dbReference type="GeneID" id="118424195"/>
<keyword evidence="9" id="KW-0130">Cell adhesion</keyword>
<feature type="domain" description="EGF-like" evidence="19">
    <location>
        <begin position="306"/>
        <end position="342"/>
    </location>
</feature>
<feature type="domain" description="C-type lectin" evidence="20">
    <location>
        <begin position="1"/>
        <end position="63"/>
    </location>
</feature>
<dbReference type="GO" id="GO:0007155">
    <property type="term" value="P:cell adhesion"/>
    <property type="evidence" value="ECO:0007669"/>
    <property type="project" value="UniProtKB-KW"/>
</dbReference>
<feature type="domain" description="EGF-like" evidence="19">
    <location>
        <begin position="184"/>
        <end position="220"/>
    </location>
</feature>
<dbReference type="Gene3D" id="2.10.50.10">
    <property type="entry name" value="Tumor Necrosis Factor Receptor, subunit A, domain 2"/>
    <property type="match status" value="1"/>
</dbReference>
<dbReference type="InterPro" id="IPR017897">
    <property type="entry name" value="Thrombospondin_3_rpt"/>
</dbReference>
<dbReference type="InterPro" id="IPR018097">
    <property type="entry name" value="EGF_Ca-bd_CS"/>
</dbReference>
<dbReference type="Pfam" id="PF02412">
    <property type="entry name" value="TSP_3"/>
    <property type="match status" value="6"/>
</dbReference>
<name>A0A9J7N3D6_BRAFL</name>
<dbReference type="FunFam" id="4.10.1080.10:FF:000001">
    <property type="entry name" value="Thrombospondin 3"/>
    <property type="match status" value="1"/>
</dbReference>
<dbReference type="InterPro" id="IPR016187">
    <property type="entry name" value="CTDL_fold"/>
</dbReference>
<dbReference type="Gene3D" id="2.10.25.10">
    <property type="entry name" value="Laminin"/>
    <property type="match status" value="9"/>
</dbReference>
<dbReference type="PROSITE" id="PS00615">
    <property type="entry name" value="C_TYPE_LECTIN_1"/>
    <property type="match status" value="1"/>
</dbReference>
<evidence type="ECO:0000256" key="6">
    <source>
        <dbReference type="ARBA" id="ARBA00022729"/>
    </source>
</evidence>
<dbReference type="SUPFAM" id="SSF103647">
    <property type="entry name" value="TSP type-3 repeat"/>
    <property type="match status" value="3"/>
</dbReference>
<keyword evidence="16" id="KW-0768">Sushi</keyword>
<dbReference type="PROSITE" id="PS50041">
    <property type="entry name" value="C_TYPE_LECTIN_2"/>
    <property type="match status" value="1"/>
</dbReference>
<feature type="region of interest" description="Disordered" evidence="18">
    <location>
        <begin position="922"/>
        <end position="956"/>
    </location>
</feature>
<dbReference type="SUPFAM" id="SSF56436">
    <property type="entry name" value="C-type lectin-like"/>
    <property type="match status" value="1"/>
</dbReference>
<dbReference type="Gene3D" id="4.10.1080.10">
    <property type="entry name" value="TSP type-3 repeat"/>
    <property type="match status" value="2"/>
</dbReference>
<evidence type="ECO:0000313" key="23">
    <source>
        <dbReference type="Proteomes" id="UP000001554"/>
    </source>
</evidence>
<feature type="repeat" description="TSP type-3" evidence="17">
    <location>
        <begin position="792"/>
        <end position="827"/>
    </location>
</feature>
<dbReference type="InterPro" id="IPR028974">
    <property type="entry name" value="TSP_type-3_rpt"/>
</dbReference>
<dbReference type="SMART" id="SM00181">
    <property type="entry name" value="EGF"/>
    <property type="match status" value="10"/>
</dbReference>
<dbReference type="PROSITE" id="PS51236">
    <property type="entry name" value="TSP_CTER"/>
    <property type="match status" value="1"/>
</dbReference>
<keyword evidence="11" id="KW-0472">Membrane</keyword>
<dbReference type="Pfam" id="PF12661">
    <property type="entry name" value="hEGF"/>
    <property type="match status" value="3"/>
</dbReference>
<dbReference type="PROSITE" id="PS00010">
    <property type="entry name" value="ASX_HYDROXYL"/>
    <property type="match status" value="6"/>
</dbReference>
<comment type="caution">
    <text evidence="15">Lacks conserved residue(s) required for the propagation of feature annotation.</text>
</comment>
<dbReference type="InterPro" id="IPR003367">
    <property type="entry name" value="Thrombospondin_3-like_rpt"/>
</dbReference>
<keyword evidence="10" id="KW-1133">Transmembrane helix</keyword>
<feature type="domain" description="TSP C-terminal" evidence="22">
    <location>
        <begin position="1023"/>
        <end position="1227"/>
    </location>
</feature>
<keyword evidence="4" id="KW-0254">Endocytosis</keyword>
<feature type="disulfide bond" evidence="15">
    <location>
        <begin position="210"/>
        <end position="219"/>
    </location>
</feature>
<evidence type="ECO:0000256" key="8">
    <source>
        <dbReference type="ARBA" id="ARBA00022837"/>
    </source>
</evidence>
<dbReference type="InterPro" id="IPR013032">
    <property type="entry name" value="EGF-like_CS"/>
</dbReference>
<feature type="domain" description="EGF-like" evidence="19">
    <location>
        <begin position="65"/>
        <end position="104"/>
    </location>
</feature>
<evidence type="ECO:0000256" key="10">
    <source>
        <dbReference type="ARBA" id="ARBA00022989"/>
    </source>
</evidence>
<dbReference type="InterPro" id="IPR016186">
    <property type="entry name" value="C-type_lectin-like/link_sf"/>
</dbReference>
<feature type="domain" description="EGF-like" evidence="19">
    <location>
        <begin position="385"/>
        <end position="421"/>
    </location>
</feature>
<dbReference type="PANTHER" id="PTHR10199:SF100">
    <property type="entry name" value="THROMBOSPONDIN, ISOFORM A"/>
    <property type="match status" value="1"/>
</dbReference>
<dbReference type="PANTHER" id="PTHR10199">
    <property type="entry name" value="THROMBOSPONDIN"/>
    <property type="match status" value="1"/>
</dbReference>
<dbReference type="GO" id="GO:0005509">
    <property type="term" value="F:calcium ion binding"/>
    <property type="evidence" value="ECO:0007669"/>
    <property type="project" value="UniProtKB-UniRule"/>
</dbReference>
<reference evidence="23" key="1">
    <citation type="journal article" date="2020" name="Nat. Ecol. Evol.">
        <title>Deeply conserved synteny resolves early events in vertebrate evolution.</title>
        <authorList>
            <person name="Simakov O."/>
            <person name="Marletaz F."/>
            <person name="Yue J.X."/>
            <person name="O'Connell B."/>
            <person name="Jenkins J."/>
            <person name="Brandt A."/>
            <person name="Calef R."/>
            <person name="Tung C.H."/>
            <person name="Huang T.K."/>
            <person name="Schmutz J."/>
            <person name="Satoh N."/>
            <person name="Yu J.K."/>
            <person name="Putnam N.H."/>
            <person name="Green R.E."/>
            <person name="Rokhsar D.S."/>
        </authorList>
    </citation>
    <scope>NUCLEOTIDE SEQUENCE [LARGE SCALE GENOMIC DNA]</scope>
    <source>
        <strain evidence="23">S238N-H82</strain>
    </source>
</reference>
<dbReference type="OrthoDB" id="14563at2759"/>
<feature type="domain" description="EGF-like" evidence="19">
    <location>
        <begin position="144"/>
        <end position="183"/>
    </location>
</feature>
<dbReference type="InterPro" id="IPR013320">
    <property type="entry name" value="ConA-like_dom_sf"/>
</dbReference>
<organism evidence="23 24">
    <name type="scientific">Branchiostoma floridae</name>
    <name type="common">Florida lancelet</name>
    <name type="synonym">Amphioxus</name>
    <dbReference type="NCBI Taxonomy" id="7739"/>
    <lineage>
        <taxon>Eukaryota</taxon>
        <taxon>Metazoa</taxon>
        <taxon>Chordata</taxon>
        <taxon>Cephalochordata</taxon>
        <taxon>Leptocardii</taxon>
        <taxon>Amphioxiformes</taxon>
        <taxon>Branchiostomatidae</taxon>
        <taxon>Branchiostoma</taxon>
    </lineage>
</organism>
<dbReference type="RefSeq" id="XP_035688625.1">
    <property type="nucleotide sequence ID" value="XM_035832732.1"/>
</dbReference>
<evidence type="ECO:0000256" key="13">
    <source>
        <dbReference type="ARBA" id="ARBA00023170"/>
    </source>
</evidence>
<comment type="similarity">
    <text evidence="2">Belongs to the thrombospondin family.</text>
</comment>
<dbReference type="PROSITE" id="PS00022">
    <property type="entry name" value="EGF_1"/>
    <property type="match status" value="3"/>
</dbReference>
<dbReference type="FunFam" id="2.10.25.10:FF:000010">
    <property type="entry name" value="Pro-epidermal growth factor"/>
    <property type="match status" value="1"/>
</dbReference>
<feature type="domain" description="Sushi" evidence="21">
    <location>
        <begin position="423"/>
        <end position="496"/>
    </location>
</feature>
<proteinExistence type="inferred from homology"/>
<keyword evidence="5" id="KW-0812">Transmembrane</keyword>
<evidence type="ECO:0000256" key="5">
    <source>
        <dbReference type="ARBA" id="ARBA00022692"/>
    </source>
</evidence>
<dbReference type="PROSITE" id="PS51234">
    <property type="entry name" value="TSP3"/>
    <property type="match status" value="3"/>
</dbReference>
<evidence type="ECO:0000256" key="18">
    <source>
        <dbReference type="SAM" id="MobiDB-lite"/>
    </source>
</evidence>
<dbReference type="CDD" id="cd00054">
    <property type="entry name" value="EGF_CA"/>
    <property type="match status" value="7"/>
</dbReference>
<feature type="repeat" description="TSP type-3" evidence="17">
    <location>
        <begin position="851"/>
        <end position="886"/>
    </location>
</feature>
<dbReference type="FunFam" id="2.10.25.10:FF:000004">
    <property type="entry name" value="Neurogenic locus notch 1"/>
    <property type="match status" value="2"/>
</dbReference>
<dbReference type="PRINTS" id="PR00907">
    <property type="entry name" value="THRMBOMODULN"/>
</dbReference>
<evidence type="ECO:0000256" key="11">
    <source>
        <dbReference type="ARBA" id="ARBA00023136"/>
    </source>
</evidence>
<evidence type="ECO:0000256" key="9">
    <source>
        <dbReference type="ARBA" id="ARBA00022889"/>
    </source>
</evidence>
<dbReference type="Gene3D" id="2.60.120.200">
    <property type="match status" value="1"/>
</dbReference>
<dbReference type="GO" id="GO:0016020">
    <property type="term" value="C:membrane"/>
    <property type="evidence" value="ECO:0007669"/>
    <property type="project" value="UniProtKB-SubCell"/>
</dbReference>
<dbReference type="Pfam" id="PF14670">
    <property type="entry name" value="FXa_inhibition"/>
    <property type="match status" value="1"/>
</dbReference>
<dbReference type="PROSITE" id="PS50026">
    <property type="entry name" value="EGF_3"/>
    <property type="match status" value="6"/>
</dbReference>
<keyword evidence="6" id="KW-0732">Signal</keyword>
<evidence type="ECO:0000259" key="19">
    <source>
        <dbReference type="PROSITE" id="PS50026"/>
    </source>
</evidence>
<feature type="disulfide bond" evidence="15">
    <location>
        <begin position="332"/>
        <end position="341"/>
    </location>
</feature>
<feature type="disulfide bond" evidence="15">
    <location>
        <begin position="411"/>
        <end position="420"/>
    </location>
</feature>
<evidence type="ECO:0000256" key="2">
    <source>
        <dbReference type="ARBA" id="ARBA00009456"/>
    </source>
</evidence>
<dbReference type="SUPFAM" id="SSF49899">
    <property type="entry name" value="Concanavalin A-like lectins/glucanases"/>
    <property type="match status" value="1"/>
</dbReference>
<evidence type="ECO:0000256" key="16">
    <source>
        <dbReference type="PROSITE-ProRule" id="PRU00302"/>
    </source>
</evidence>
<dbReference type="InterPro" id="IPR000152">
    <property type="entry name" value="EGF-type_Asp/Asn_hydroxyl_site"/>
</dbReference>
<dbReference type="AlphaFoldDB" id="A0A9J7N3D6"/>
<evidence type="ECO:0000256" key="1">
    <source>
        <dbReference type="ARBA" id="ARBA00004479"/>
    </source>
</evidence>
<keyword evidence="23" id="KW-1185">Reference proteome</keyword>
<evidence type="ECO:0000256" key="3">
    <source>
        <dbReference type="ARBA" id="ARBA00022536"/>
    </source>
</evidence>
<keyword evidence="8 17" id="KW-0106">Calcium</keyword>
<dbReference type="InterPro" id="IPR000742">
    <property type="entry name" value="EGF"/>
</dbReference>
<dbReference type="InterPro" id="IPR049883">
    <property type="entry name" value="NOTCH1_EGF-like"/>
</dbReference>
<evidence type="ECO:0000256" key="15">
    <source>
        <dbReference type="PROSITE-ProRule" id="PRU00076"/>
    </source>
</evidence>
<evidence type="ECO:0000256" key="12">
    <source>
        <dbReference type="ARBA" id="ARBA00023157"/>
    </source>
</evidence>
<dbReference type="GO" id="GO:0005576">
    <property type="term" value="C:extracellular region"/>
    <property type="evidence" value="ECO:0007669"/>
    <property type="project" value="InterPro"/>
</dbReference>
<dbReference type="InterPro" id="IPR018378">
    <property type="entry name" value="C-type_lectin_CS"/>
</dbReference>
<dbReference type="SMART" id="SM01411">
    <property type="entry name" value="Ephrin_rec_like"/>
    <property type="match status" value="1"/>
</dbReference>
<keyword evidence="12 15" id="KW-1015">Disulfide bond</keyword>
<dbReference type="InterPro" id="IPR001304">
    <property type="entry name" value="C-type_lectin-like"/>
</dbReference>
<gene>
    <name evidence="24" type="primary">LOC118424195</name>
</gene>
<comment type="subcellular location">
    <subcellularLocation>
        <location evidence="1">Membrane</location>
        <topology evidence="1">Single-pass type I membrane protein</topology>
    </subcellularLocation>
</comment>
<evidence type="ECO:0000313" key="24">
    <source>
        <dbReference type="RefSeq" id="XP_035688625.1"/>
    </source>
</evidence>
<keyword evidence="7" id="KW-0677">Repeat</keyword>
<dbReference type="FunFam" id="2.10.25.10:FF:000240">
    <property type="entry name" value="Vitamin K-dependent protein S"/>
    <property type="match status" value="1"/>
</dbReference>
<evidence type="ECO:0000256" key="17">
    <source>
        <dbReference type="PROSITE-ProRule" id="PRU00634"/>
    </source>
</evidence>
<reference evidence="24" key="2">
    <citation type="submission" date="2025-08" db="UniProtKB">
        <authorList>
            <consortium name="RefSeq"/>
        </authorList>
    </citation>
    <scope>IDENTIFICATION</scope>
    <source>
        <strain evidence="24">S238N-H82</strain>
        <tissue evidence="24">Testes</tissue>
    </source>
</reference>
<evidence type="ECO:0000259" key="22">
    <source>
        <dbReference type="PROSITE" id="PS51236"/>
    </source>
</evidence>
<dbReference type="InterPro" id="IPR000436">
    <property type="entry name" value="Sushi_SCR_CCP_dom"/>
</dbReference>
<dbReference type="InterPro" id="IPR008859">
    <property type="entry name" value="Thrombospondin_C"/>
</dbReference>
<dbReference type="Pfam" id="PF07645">
    <property type="entry name" value="EGF_CA"/>
    <property type="match status" value="5"/>
</dbReference>
<feature type="domain" description="EGF-like" evidence="19">
    <location>
        <begin position="105"/>
        <end position="143"/>
    </location>
</feature>
<evidence type="ECO:0000256" key="4">
    <source>
        <dbReference type="ARBA" id="ARBA00022583"/>
    </source>
</evidence>
<dbReference type="Pfam" id="PF05735">
    <property type="entry name" value="TSP_C"/>
    <property type="match status" value="1"/>
</dbReference>
<feature type="repeat" description="TSP type-3" evidence="17">
    <location>
        <begin position="948"/>
        <end position="983"/>
    </location>
</feature>
<dbReference type="SUPFAM" id="SSF57196">
    <property type="entry name" value="EGF/Laminin"/>
    <property type="match status" value="2"/>
</dbReference>
<dbReference type="PROSITE" id="PS01187">
    <property type="entry name" value="EGF_CA"/>
    <property type="match status" value="2"/>
</dbReference>
<keyword evidence="3 15" id="KW-0245">EGF-like domain</keyword>
<evidence type="ECO:0000259" key="20">
    <source>
        <dbReference type="PROSITE" id="PS50041"/>
    </source>
</evidence>
<keyword evidence="13" id="KW-0675">Receptor</keyword>
<dbReference type="Proteomes" id="UP000001554">
    <property type="component" value="Chromosome 10"/>
</dbReference>